<dbReference type="Ensembl" id="ENSOMYT00000060389.2">
    <property type="protein sequence ID" value="ENSOMYP00000055470.2"/>
    <property type="gene ID" value="ENSOMYG00000025564.2"/>
</dbReference>
<keyword evidence="3" id="KW-0012">Acyltransferase</keyword>
<dbReference type="InterPro" id="IPR000542">
    <property type="entry name" value="Carn_acyl_trans"/>
</dbReference>
<dbReference type="PANTHER" id="PTHR22589">
    <property type="entry name" value="CARNITINE O-ACYLTRANSFERASE"/>
    <property type="match status" value="1"/>
</dbReference>
<evidence type="ECO:0000313" key="6">
    <source>
        <dbReference type="Proteomes" id="UP000694395"/>
    </source>
</evidence>
<dbReference type="GO" id="GO:0005777">
    <property type="term" value="C:peroxisome"/>
    <property type="evidence" value="ECO:0007669"/>
    <property type="project" value="TreeGrafter"/>
</dbReference>
<accession>A0A8C7RP66</accession>
<dbReference type="GO" id="GO:0019254">
    <property type="term" value="P:carnitine metabolic process, CoA-linked"/>
    <property type="evidence" value="ECO:0007669"/>
    <property type="project" value="TreeGrafter"/>
</dbReference>
<dbReference type="GeneTree" id="ENSGT01000000221556"/>
<dbReference type="Proteomes" id="UP000694395">
    <property type="component" value="Chromosome 18"/>
</dbReference>
<protein>
    <recommendedName>
        <fullName evidence="4">Choline/carnitine acyltransferase domain-containing protein</fullName>
    </recommendedName>
</protein>
<sequence length="137" mass="15869">MPRFQRYTISQRSFFIFTAQEKICNVVFLVHVIHANVGFLMPVQPVPPLAQTLQGYLRALEPLIPKEELVHTRKKIQMFCGEGGLGLQLQEGLERRARHLNNWICKQCGKLQPLTMHSNPAISLTKWDFSDWRGQRV</sequence>
<dbReference type="InterPro" id="IPR023213">
    <property type="entry name" value="CAT-like_dom_sf"/>
</dbReference>
<evidence type="ECO:0000256" key="2">
    <source>
        <dbReference type="ARBA" id="ARBA00022679"/>
    </source>
</evidence>
<comment type="similarity">
    <text evidence="1">Belongs to the carnitine/choline acetyltransferase family.</text>
</comment>
<evidence type="ECO:0000259" key="4">
    <source>
        <dbReference type="Pfam" id="PF00755"/>
    </source>
</evidence>
<dbReference type="Pfam" id="PF00755">
    <property type="entry name" value="Carn_acyltransf"/>
    <property type="match status" value="1"/>
</dbReference>
<keyword evidence="6" id="KW-1185">Reference proteome</keyword>
<evidence type="ECO:0000313" key="5">
    <source>
        <dbReference type="Ensembl" id="ENSOMYP00000055470.2"/>
    </source>
</evidence>
<evidence type="ECO:0000256" key="3">
    <source>
        <dbReference type="ARBA" id="ARBA00023315"/>
    </source>
</evidence>
<dbReference type="GO" id="GO:0004092">
    <property type="term" value="F:carnitine O-acetyltransferase activity"/>
    <property type="evidence" value="ECO:0007669"/>
    <property type="project" value="TreeGrafter"/>
</dbReference>
<evidence type="ECO:0000256" key="1">
    <source>
        <dbReference type="ARBA" id="ARBA00005232"/>
    </source>
</evidence>
<reference evidence="5" key="1">
    <citation type="submission" date="2020-07" db="EMBL/GenBank/DDBJ databases">
        <title>A long reads based de novo assembly of the rainbow trout Arlee double haploid line genome.</title>
        <authorList>
            <person name="Gao G."/>
            <person name="Palti Y."/>
        </authorList>
    </citation>
    <scope>NUCLEOTIDE SEQUENCE [LARGE SCALE GENOMIC DNA]</scope>
</reference>
<name>A0A8C7RP66_ONCMY</name>
<keyword evidence="2" id="KW-0808">Transferase</keyword>
<dbReference type="Gene3D" id="3.30.559.70">
    <property type="entry name" value="Choline/Carnitine o-acyltransferase, domain 2"/>
    <property type="match status" value="1"/>
</dbReference>
<dbReference type="PANTHER" id="PTHR22589:SF47">
    <property type="entry name" value="CHOLINE_CARNITINE ACYLTRANSFERASE DOMAIN-CONTAINING PROTEIN"/>
    <property type="match status" value="1"/>
</dbReference>
<reference evidence="5" key="2">
    <citation type="submission" date="2025-08" db="UniProtKB">
        <authorList>
            <consortium name="Ensembl"/>
        </authorList>
    </citation>
    <scope>IDENTIFICATION</scope>
</reference>
<feature type="domain" description="Choline/carnitine acyltransferase" evidence="4">
    <location>
        <begin position="44"/>
        <end position="131"/>
    </location>
</feature>
<dbReference type="InterPro" id="IPR042231">
    <property type="entry name" value="Cho/carn_acyl_trans_2"/>
</dbReference>
<reference evidence="5" key="3">
    <citation type="submission" date="2025-09" db="UniProtKB">
        <authorList>
            <consortium name="Ensembl"/>
        </authorList>
    </citation>
    <scope>IDENTIFICATION</scope>
</reference>
<organism evidence="5 6">
    <name type="scientific">Oncorhynchus mykiss</name>
    <name type="common">Rainbow trout</name>
    <name type="synonym">Salmo gairdneri</name>
    <dbReference type="NCBI Taxonomy" id="8022"/>
    <lineage>
        <taxon>Eukaryota</taxon>
        <taxon>Metazoa</taxon>
        <taxon>Chordata</taxon>
        <taxon>Craniata</taxon>
        <taxon>Vertebrata</taxon>
        <taxon>Euteleostomi</taxon>
        <taxon>Actinopterygii</taxon>
        <taxon>Neopterygii</taxon>
        <taxon>Teleostei</taxon>
        <taxon>Protacanthopterygii</taxon>
        <taxon>Salmoniformes</taxon>
        <taxon>Salmonidae</taxon>
        <taxon>Salmoninae</taxon>
        <taxon>Oncorhynchus</taxon>
    </lineage>
</organism>
<dbReference type="InterPro" id="IPR039551">
    <property type="entry name" value="Cho/carn_acyl_trans"/>
</dbReference>
<dbReference type="Gene3D" id="3.30.559.10">
    <property type="entry name" value="Chloramphenicol acetyltransferase-like domain"/>
    <property type="match status" value="1"/>
</dbReference>
<dbReference type="AlphaFoldDB" id="A0A8C7RP66"/>
<dbReference type="SUPFAM" id="SSF52777">
    <property type="entry name" value="CoA-dependent acyltransferases"/>
    <property type="match status" value="1"/>
</dbReference>
<proteinExistence type="inferred from homology"/>